<keyword evidence="1" id="KW-1133">Transmembrane helix</keyword>
<dbReference type="Proteomes" id="UP000726170">
    <property type="component" value="Unassembled WGS sequence"/>
</dbReference>
<protein>
    <submittedName>
        <fullName evidence="2">Uncharacterized protein</fullName>
    </submittedName>
</protein>
<evidence type="ECO:0000313" key="2">
    <source>
        <dbReference type="EMBL" id="MBU5484805.1"/>
    </source>
</evidence>
<feature type="transmembrane region" description="Helical" evidence="1">
    <location>
        <begin position="7"/>
        <end position="25"/>
    </location>
</feature>
<dbReference type="EMBL" id="JAHLQF010000002">
    <property type="protein sequence ID" value="MBU5484805.1"/>
    <property type="molecule type" value="Genomic_DNA"/>
</dbReference>
<gene>
    <name evidence="2" type="ORF">KQI86_10705</name>
</gene>
<evidence type="ECO:0000256" key="1">
    <source>
        <dbReference type="SAM" id="Phobius"/>
    </source>
</evidence>
<proteinExistence type="predicted"/>
<evidence type="ECO:0000313" key="3">
    <source>
        <dbReference type="Proteomes" id="UP000726170"/>
    </source>
</evidence>
<organism evidence="2 3">
    <name type="scientific">Clostridium mobile</name>
    <dbReference type="NCBI Taxonomy" id="2841512"/>
    <lineage>
        <taxon>Bacteria</taxon>
        <taxon>Bacillati</taxon>
        <taxon>Bacillota</taxon>
        <taxon>Clostridia</taxon>
        <taxon>Eubacteriales</taxon>
        <taxon>Clostridiaceae</taxon>
        <taxon>Clostridium</taxon>
    </lineage>
</organism>
<comment type="caution">
    <text evidence="2">The sequence shown here is derived from an EMBL/GenBank/DDBJ whole genome shotgun (WGS) entry which is preliminary data.</text>
</comment>
<dbReference type="RefSeq" id="WP_216439268.1">
    <property type="nucleotide sequence ID" value="NZ_JAHLQF010000002.1"/>
</dbReference>
<sequence length="92" mass="10630">MKRKNNYIFKAALTTAAVALGTFIYKKYKENKNEDEGIVENHGVIEIEDIEDDFCCGCHNDELNETDMDSSFEIKLEDENNEDEVDEENKES</sequence>
<keyword evidence="1" id="KW-0472">Membrane</keyword>
<name>A0ABS6EIG6_9CLOT</name>
<keyword evidence="1" id="KW-0812">Transmembrane</keyword>
<reference evidence="2 3" key="1">
    <citation type="submission" date="2021-06" db="EMBL/GenBank/DDBJ databases">
        <authorList>
            <person name="Sun Q."/>
            <person name="Li D."/>
        </authorList>
    </citation>
    <scope>NUCLEOTIDE SEQUENCE [LARGE SCALE GENOMIC DNA]</scope>
    <source>
        <strain evidence="2 3">MSJ-11</strain>
    </source>
</reference>
<accession>A0ABS6EIG6</accession>
<keyword evidence="3" id="KW-1185">Reference proteome</keyword>